<feature type="region of interest" description="Disordered" evidence="1">
    <location>
        <begin position="131"/>
        <end position="152"/>
    </location>
</feature>
<dbReference type="HAMAP" id="MF_00003">
    <property type="entry name" value="RbfA"/>
    <property type="match status" value="1"/>
</dbReference>
<dbReference type="Pfam" id="PF02033">
    <property type="entry name" value="RBFA"/>
    <property type="match status" value="1"/>
</dbReference>
<dbReference type="PANTHER" id="PTHR33515">
    <property type="entry name" value="RIBOSOME-BINDING FACTOR A, CHLOROPLASTIC-RELATED"/>
    <property type="match status" value="1"/>
</dbReference>
<protein>
    <submittedName>
        <fullName evidence="2">Unannotated protein</fullName>
    </submittedName>
</protein>
<gene>
    <name evidence="2" type="ORF">UFOPK3001_01493</name>
</gene>
<dbReference type="EMBL" id="CAFAAJ010000096">
    <property type="protein sequence ID" value="CAB4810162.1"/>
    <property type="molecule type" value="Genomic_DNA"/>
</dbReference>
<dbReference type="GO" id="GO:0005829">
    <property type="term" value="C:cytosol"/>
    <property type="evidence" value="ECO:0007669"/>
    <property type="project" value="TreeGrafter"/>
</dbReference>
<reference evidence="2" key="1">
    <citation type="submission" date="2020-05" db="EMBL/GenBank/DDBJ databases">
        <authorList>
            <person name="Chiriac C."/>
            <person name="Salcher M."/>
            <person name="Ghai R."/>
            <person name="Kavagutti S V."/>
        </authorList>
    </citation>
    <scope>NUCLEOTIDE SEQUENCE</scope>
</reference>
<dbReference type="GO" id="GO:0043024">
    <property type="term" value="F:ribosomal small subunit binding"/>
    <property type="evidence" value="ECO:0007669"/>
    <property type="project" value="TreeGrafter"/>
</dbReference>
<dbReference type="AlphaFoldDB" id="A0A6J6YL97"/>
<dbReference type="Gene3D" id="3.30.300.20">
    <property type="match status" value="1"/>
</dbReference>
<proteinExistence type="inferred from homology"/>
<dbReference type="PANTHER" id="PTHR33515:SF1">
    <property type="entry name" value="RIBOSOME-BINDING FACTOR A, CHLOROPLASTIC-RELATED"/>
    <property type="match status" value="1"/>
</dbReference>
<sequence>MSGKSLASDASAMTRPRRPSSSSTHRYPRSARLNELLREVLAEELNLIDDERLLWVSITQVDVDSEMNHGTVYFDSMRGPEGDAEIIEAFTENRKRLQAAVGRQVRARKTPILDFRPDEVIRAAERIDKILRENPSPARPDEPEIEPKPEVE</sequence>
<evidence type="ECO:0000256" key="1">
    <source>
        <dbReference type="SAM" id="MobiDB-lite"/>
    </source>
</evidence>
<evidence type="ECO:0000313" key="2">
    <source>
        <dbReference type="EMBL" id="CAB4810162.1"/>
    </source>
</evidence>
<feature type="compositionally biased region" description="Basic and acidic residues" evidence="1">
    <location>
        <begin position="139"/>
        <end position="152"/>
    </location>
</feature>
<dbReference type="InterPro" id="IPR000238">
    <property type="entry name" value="RbfA"/>
</dbReference>
<name>A0A6J6YL97_9ZZZZ</name>
<dbReference type="InterPro" id="IPR023799">
    <property type="entry name" value="RbfA_dom_sf"/>
</dbReference>
<organism evidence="2">
    <name type="scientific">freshwater metagenome</name>
    <dbReference type="NCBI Taxonomy" id="449393"/>
    <lineage>
        <taxon>unclassified sequences</taxon>
        <taxon>metagenomes</taxon>
        <taxon>ecological metagenomes</taxon>
    </lineage>
</organism>
<accession>A0A6J6YL97</accession>
<dbReference type="InterPro" id="IPR015946">
    <property type="entry name" value="KH_dom-like_a/b"/>
</dbReference>
<dbReference type="SUPFAM" id="SSF89919">
    <property type="entry name" value="Ribosome-binding factor A, RbfA"/>
    <property type="match status" value="1"/>
</dbReference>
<dbReference type="GO" id="GO:0006364">
    <property type="term" value="P:rRNA processing"/>
    <property type="evidence" value="ECO:0007669"/>
    <property type="project" value="InterPro"/>
</dbReference>
<feature type="region of interest" description="Disordered" evidence="1">
    <location>
        <begin position="1"/>
        <end position="28"/>
    </location>
</feature>